<dbReference type="GO" id="GO:0005524">
    <property type="term" value="F:ATP binding"/>
    <property type="evidence" value="ECO:0007669"/>
    <property type="project" value="UniProtKB-UniRule"/>
</dbReference>
<dbReference type="GO" id="GO:0016308">
    <property type="term" value="F:1-phosphatidylinositol-4-phosphate 5-kinase activity"/>
    <property type="evidence" value="ECO:0007669"/>
    <property type="project" value="UniProtKB-EC"/>
</dbReference>
<evidence type="ECO:0000256" key="3">
    <source>
        <dbReference type="ARBA" id="ARBA00022553"/>
    </source>
</evidence>
<dbReference type="Proteomes" id="UP001303373">
    <property type="component" value="Chromosome 1"/>
</dbReference>
<dbReference type="InterPro" id="IPR027483">
    <property type="entry name" value="PInositol-4-P-4/5-kinase_C_sf"/>
</dbReference>
<feature type="compositionally biased region" description="Polar residues" evidence="12">
    <location>
        <begin position="829"/>
        <end position="843"/>
    </location>
</feature>
<evidence type="ECO:0000256" key="8">
    <source>
        <dbReference type="ARBA" id="ARBA00078403"/>
    </source>
</evidence>
<dbReference type="Gene3D" id="3.30.810.10">
    <property type="entry name" value="2-Layer Sandwich"/>
    <property type="match status" value="1"/>
</dbReference>
<keyword evidence="7 11" id="KW-0067">ATP-binding</keyword>
<dbReference type="InterPro" id="IPR027484">
    <property type="entry name" value="PInositol-4-P-5-kinase_N"/>
</dbReference>
<dbReference type="EC" id="2.7.1.68" evidence="2"/>
<dbReference type="Gene3D" id="3.30.800.10">
    <property type="entry name" value="Phosphatidylinositol Phosphate Kinase II Beta"/>
    <property type="match status" value="1"/>
</dbReference>
<evidence type="ECO:0000256" key="11">
    <source>
        <dbReference type="PROSITE-ProRule" id="PRU00781"/>
    </source>
</evidence>
<evidence type="ECO:0000256" key="6">
    <source>
        <dbReference type="ARBA" id="ARBA00022777"/>
    </source>
</evidence>
<keyword evidence="15" id="KW-1185">Reference proteome</keyword>
<evidence type="ECO:0000313" key="15">
    <source>
        <dbReference type="Proteomes" id="UP001303373"/>
    </source>
</evidence>
<dbReference type="SUPFAM" id="SSF56104">
    <property type="entry name" value="SAICAR synthase-like"/>
    <property type="match status" value="1"/>
</dbReference>
<dbReference type="AlphaFoldDB" id="A0AAQ3LY54"/>
<dbReference type="GO" id="GO:0046854">
    <property type="term" value="P:phosphatidylinositol phosphate biosynthetic process"/>
    <property type="evidence" value="ECO:0007669"/>
    <property type="project" value="UniProtKB-ARBA"/>
</dbReference>
<evidence type="ECO:0000256" key="10">
    <source>
        <dbReference type="ARBA" id="ARBA00082306"/>
    </source>
</evidence>
<feature type="compositionally biased region" description="Polar residues" evidence="12">
    <location>
        <begin position="65"/>
        <end position="77"/>
    </location>
</feature>
<gene>
    <name evidence="14" type="ORF">R9X50_00075100</name>
</gene>
<keyword evidence="4 11" id="KW-0808">Transferase</keyword>
<dbReference type="EMBL" id="CP138580">
    <property type="protein sequence ID" value="WPG97968.1"/>
    <property type="molecule type" value="Genomic_DNA"/>
</dbReference>
<feature type="compositionally biased region" description="Basic and acidic residues" evidence="12">
    <location>
        <begin position="948"/>
        <end position="957"/>
    </location>
</feature>
<evidence type="ECO:0000313" key="14">
    <source>
        <dbReference type="EMBL" id="WPG97968.1"/>
    </source>
</evidence>
<feature type="compositionally biased region" description="Polar residues" evidence="12">
    <location>
        <begin position="195"/>
        <end position="230"/>
    </location>
</feature>
<name>A0AAQ3LY54_9PEZI</name>
<feature type="compositionally biased region" description="Basic and acidic residues" evidence="12">
    <location>
        <begin position="121"/>
        <end position="134"/>
    </location>
</feature>
<evidence type="ECO:0000256" key="9">
    <source>
        <dbReference type="ARBA" id="ARBA00080374"/>
    </source>
</evidence>
<dbReference type="InterPro" id="IPR002498">
    <property type="entry name" value="PInositol-4-P-4/5-kinase_core"/>
</dbReference>
<dbReference type="GO" id="GO:0005886">
    <property type="term" value="C:plasma membrane"/>
    <property type="evidence" value="ECO:0007669"/>
    <property type="project" value="TreeGrafter"/>
</dbReference>
<reference evidence="14 15" key="1">
    <citation type="submission" date="2023-11" db="EMBL/GenBank/DDBJ databases">
        <title>An acidophilic fungus is an integral part of prey digestion in a carnivorous sundew plant.</title>
        <authorList>
            <person name="Tsai I.J."/>
        </authorList>
    </citation>
    <scope>NUCLEOTIDE SEQUENCE [LARGE SCALE GENOMIC DNA]</scope>
    <source>
        <strain evidence="14">169a</strain>
    </source>
</reference>
<feature type="compositionally biased region" description="Polar residues" evidence="12">
    <location>
        <begin position="936"/>
        <end position="946"/>
    </location>
</feature>
<feature type="compositionally biased region" description="Low complexity" evidence="12">
    <location>
        <begin position="162"/>
        <end position="193"/>
    </location>
</feature>
<dbReference type="Pfam" id="PF01504">
    <property type="entry name" value="PIP5K"/>
    <property type="match status" value="1"/>
</dbReference>
<evidence type="ECO:0000256" key="5">
    <source>
        <dbReference type="ARBA" id="ARBA00022741"/>
    </source>
</evidence>
<feature type="region of interest" description="Disordered" evidence="12">
    <location>
        <begin position="808"/>
        <end position="964"/>
    </location>
</feature>
<proteinExistence type="predicted"/>
<feature type="compositionally biased region" description="Polar residues" evidence="12">
    <location>
        <begin position="109"/>
        <end position="120"/>
    </location>
</feature>
<feature type="region of interest" description="Disordered" evidence="12">
    <location>
        <begin position="252"/>
        <end position="289"/>
    </location>
</feature>
<dbReference type="PROSITE" id="PS51455">
    <property type="entry name" value="PIPK"/>
    <property type="match status" value="1"/>
</dbReference>
<evidence type="ECO:0000256" key="4">
    <source>
        <dbReference type="ARBA" id="ARBA00022679"/>
    </source>
</evidence>
<sequence>MVQTIDMPARLADDARSSETSAGRAAKSMSNGGPNITTNQRSHDSLKHAYQQTSPQTVEGGLDPWSQSPLGTLNMNGTIKEGFGGKDGSVLLVPNGSSSDRAPSAKSVALSTRTKRNGGTDTEKKVGETVKETSSRLGVAEEGYLTPANGKPVAPSRPPLARPSSAASAASSDAVRTGLVPSPILSGSSLPPVQETFQGPRTSTDGMLKPPTSTQVHRASSPPAFSNHPSVNPVPTRPDRLVHRHTLEVPRVNTRTSQDGFAPPSASDGPLSATGGRFSPNTPTRRRGSLQLVRRATRSIHSDMHLDEAPQDEEAARWAEHIRAKRASKRLRTDTDDDRVVVGTKVDEHHENFVRAYNMLTGIRFCVSRVNAKLERDLTDADFVAKHKYSFDITGSELTPSAKYDFKFKDYAPWVFRHLRASFGLDPAEYLVSLTSKYILSELGSPGKSGSFFYFSRDYKYIIKTIHHGEHKFLRKILKDYYSHVLDNPNTLLSQFYGLHRVKMPYGKKVHFVVMNNLFPPHRDIHRTFDLKGSTIGRDYKEDDLEKNPRATLKDLNWLRRNLHLEFGPAKKDMFVAQMQRDVALLQKLKIMDYSMLVGIHDLERGNEENLRDKTLQVFQPGADKPEEAQMGILTRTPSKMESAKRARELRATVKKERPVPMAQAVDKMPDEAHRRGAYFYSDDGGFQATHEDNAPGEEIYYLGIIDCLTRYNFVKKAEHFWKGMGGHESQISPIPPERYGDRFIKFISGVTMSREQGEKERVSNVLAAAGVDLPAIIDIVDDPRLGGMNLKLDDRNPAGTAKVIEKAEREAAKSKQHGASEENVPDRSLSSTRSPGENNEATTLPVIGEAAESASNTSRSPSKALHSEDFSPSDIIIGNANMSPESIGEAPPPTPPFQSFKGDERRESWGGRPPPTPPKDDERGRFGGNGLLTPIASSTLSSSPTRMVKEEMERARNNVGHAM</sequence>
<evidence type="ECO:0000256" key="7">
    <source>
        <dbReference type="ARBA" id="ARBA00022840"/>
    </source>
</evidence>
<dbReference type="SMART" id="SM00330">
    <property type="entry name" value="PIPKc"/>
    <property type="match status" value="1"/>
</dbReference>
<protein>
    <recommendedName>
        <fullName evidence="2">1-phosphatidylinositol-4-phosphate 5-kinase</fullName>
        <ecNumber evidence="2">2.7.1.68</ecNumber>
    </recommendedName>
    <alternativeName>
        <fullName evidence="10">1-phosphatidylinositol 4-phosphate kinase</fullName>
    </alternativeName>
    <alternativeName>
        <fullName evidence="8">Diphosphoinositide kinase</fullName>
    </alternativeName>
    <alternativeName>
        <fullName evidence="9">PIP5K</fullName>
    </alternativeName>
</protein>
<dbReference type="FunFam" id="3.30.800.10:FF:000009">
    <property type="entry name" value="Phosphatidylinositol 4-phosphate 5-kinase its3"/>
    <property type="match status" value="1"/>
</dbReference>
<comment type="catalytic activity">
    <reaction evidence="1">
        <text>a 1,2-diacyl-sn-glycero-3-phospho-(1D-myo-inositol 4-phosphate) + ATP = a 1,2-diacyl-sn-glycero-3-phospho-(1D-myo-inositol-4,5-bisphosphate) + ADP + H(+)</text>
        <dbReference type="Rhea" id="RHEA:14425"/>
        <dbReference type="ChEBI" id="CHEBI:15378"/>
        <dbReference type="ChEBI" id="CHEBI:30616"/>
        <dbReference type="ChEBI" id="CHEBI:58178"/>
        <dbReference type="ChEBI" id="CHEBI:58456"/>
        <dbReference type="ChEBI" id="CHEBI:456216"/>
        <dbReference type="EC" id="2.7.1.68"/>
    </reaction>
</comment>
<dbReference type="PANTHER" id="PTHR23086:SF8">
    <property type="entry name" value="PHOSPHATIDYLINOSITOL 5-PHOSPHATE 4-KINASE, ISOFORM A"/>
    <property type="match status" value="1"/>
</dbReference>
<keyword evidence="5 11" id="KW-0547">Nucleotide-binding</keyword>
<feature type="region of interest" description="Disordered" evidence="12">
    <location>
        <begin position="1"/>
        <end position="238"/>
    </location>
</feature>
<evidence type="ECO:0000256" key="12">
    <source>
        <dbReference type="SAM" id="MobiDB-lite"/>
    </source>
</evidence>
<keyword evidence="6 11" id="KW-0418">Kinase</keyword>
<dbReference type="InterPro" id="IPR023610">
    <property type="entry name" value="PInositol-4/5-P-5/4-kinase"/>
</dbReference>
<evidence type="ECO:0000256" key="2">
    <source>
        <dbReference type="ARBA" id="ARBA00012172"/>
    </source>
</evidence>
<feature type="compositionally biased region" description="Polar residues" evidence="12">
    <location>
        <begin position="28"/>
        <end position="40"/>
    </location>
</feature>
<feature type="domain" description="PIPK" evidence="13">
    <location>
        <begin position="349"/>
        <end position="752"/>
    </location>
</feature>
<accession>A0AAQ3LY54</accession>
<keyword evidence="3" id="KW-0597">Phosphoprotein</keyword>
<evidence type="ECO:0000259" key="13">
    <source>
        <dbReference type="PROSITE" id="PS51455"/>
    </source>
</evidence>
<dbReference type="CDD" id="cd17303">
    <property type="entry name" value="PIPKc_PIP5K_yeast_like"/>
    <property type="match status" value="1"/>
</dbReference>
<dbReference type="PANTHER" id="PTHR23086">
    <property type="entry name" value="PHOSPHATIDYLINOSITOL-4-PHOSPHATE 5-KINASE"/>
    <property type="match status" value="1"/>
</dbReference>
<organism evidence="14 15">
    <name type="scientific">Acrodontium crateriforme</name>
    <dbReference type="NCBI Taxonomy" id="150365"/>
    <lineage>
        <taxon>Eukaryota</taxon>
        <taxon>Fungi</taxon>
        <taxon>Dikarya</taxon>
        <taxon>Ascomycota</taxon>
        <taxon>Pezizomycotina</taxon>
        <taxon>Dothideomycetes</taxon>
        <taxon>Dothideomycetidae</taxon>
        <taxon>Mycosphaerellales</taxon>
        <taxon>Teratosphaeriaceae</taxon>
        <taxon>Acrodontium</taxon>
    </lineage>
</organism>
<evidence type="ECO:0000256" key="1">
    <source>
        <dbReference type="ARBA" id="ARBA00000444"/>
    </source>
</evidence>